<gene>
    <name evidence="1" type="ORF">Lepto782_04950</name>
    <name evidence="2" type="ORF">Lepto782_05070</name>
</gene>
<evidence type="ECO:0008006" key="4">
    <source>
        <dbReference type="Google" id="ProtNLM"/>
    </source>
</evidence>
<evidence type="ECO:0000313" key="2">
    <source>
        <dbReference type="EMBL" id="QOI41702.1"/>
    </source>
</evidence>
<accession>A0AAP9WAF9</accession>
<dbReference type="Proteomes" id="UP000663124">
    <property type="component" value="Chromosome 1"/>
</dbReference>
<dbReference type="PROSITE" id="PS51257">
    <property type="entry name" value="PROKAR_LIPOPROTEIN"/>
    <property type="match status" value="1"/>
</dbReference>
<reference evidence="1" key="1">
    <citation type="submission" date="2019-09" db="EMBL/GenBank/DDBJ databases">
        <title>Comparative Genomics of Leptospira interrogans Reveals Genome Plasticity - A Common Adaptive Strategy for Survival in Various Hosts.</title>
        <authorList>
            <person name="Ramli S.R."/>
            <person name="Bunk B."/>
            <person name="Goris M."/>
            <person name="Bhuju S."/>
            <person name="Jarek M."/>
            <person name="Sproer C."/>
            <person name="Mustakim S."/>
            <person name="Strommenger B."/>
            <person name="Pessler F."/>
        </authorList>
    </citation>
    <scope>NUCLEOTIDE SEQUENCE</scope>
    <source>
        <strain evidence="1">782</strain>
    </source>
</reference>
<sequence length="205" mass="24566">MRKDSRKYLGFVLIVLLVTSCDLFKKVDPDFKDYVVDGPEDFPFDPNKLPVIGVTTEEDLKKMYPKPYRIWTYKRPIPKEILGKKFNMDRIYYYVNLQTEKISGPGKSGYFGKDYLYFYLFIEKGVVAQYLVSHHVRKNWKEDWALGPYDRSVWGLNKKNNETWPGQDEDADCYWLQRRDRLQYFQSDGHRKPCPYWEAVPAWEK</sequence>
<dbReference type="EMBL" id="CP043884">
    <property type="protein sequence ID" value="QOI41681.1"/>
    <property type="molecule type" value="Genomic_DNA"/>
</dbReference>
<name>A0AAP9WAF9_LEPIR</name>
<dbReference type="AlphaFoldDB" id="A0AAP9WAF9"/>
<evidence type="ECO:0000313" key="3">
    <source>
        <dbReference type="Proteomes" id="UP000663124"/>
    </source>
</evidence>
<dbReference type="EMBL" id="CP043884">
    <property type="protein sequence ID" value="QOI41702.1"/>
    <property type="molecule type" value="Genomic_DNA"/>
</dbReference>
<dbReference type="RefSeq" id="WP_192505550.1">
    <property type="nucleotide sequence ID" value="NZ_CP043884.1"/>
</dbReference>
<evidence type="ECO:0000313" key="1">
    <source>
        <dbReference type="EMBL" id="QOI41681.1"/>
    </source>
</evidence>
<protein>
    <recommendedName>
        <fullName evidence="4">Lipoprotein</fullName>
    </recommendedName>
</protein>
<proteinExistence type="predicted"/>
<organism evidence="1 3">
    <name type="scientific">Leptospira interrogans serovar Canicola</name>
    <dbReference type="NCBI Taxonomy" id="211880"/>
    <lineage>
        <taxon>Bacteria</taxon>
        <taxon>Pseudomonadati</taxon>
        <taxon>Spirochaetota</taxon>
        <taxon>Spirochaetia</taxon>
        <taxon>Leptospirales</taxon>
        <taxon>Leptospiraceae</taxon>
        <taxon>Leptospira</taxon>
    </lineage>
</organism>